<reference evidence="1 2" key="1">
    <citation type="submission" date="2020-08" db="EMBL/GenBank/DDBJ databases">
        <title>Novel species isolated from subtropical streams in China.</title>
        <authorList>
            <person name="Lu H."/>
        </authorList>
    </citation>
    <scope>NUCLEOTIDE SEQUENCE [LARGE SCALE GENOMIC DNA]</scope>
    <source>
        <strain evidence="1 2">CY18W</strain>
    </source>
</reference>
<keyword evidence="2" id="KW-1185">Reference proteome</keyword>
<comment type="caution">
    <text evidence="1">The sequence shown here is derived from an EMBL/GenBank/DDBJ whole genome shotgun (WGS) entry which is preliminary data.</text>
</comment>
<dbReference type="RefSeq" id="WP_186950660.1">
    <property type="nucleotide sequence ID" value="NZ_JACOGF010000020.1"/>
</dbReference>
<evidence type="ECO:0000313" key="2">
    <source>
        <dbReference type="Proteomes" id="UP000650424"/>
    </source>
</evidence>
<sequence length="133" mass="14848">MSRKNEITVVMAKVLLALMAASKQEWDQVVCRFQSTEKTQNHFQFISRKGRQLHPQHASAEYTGLLGPLMHSLFDELEKEGKTRPLVVVLAVDASKNYHLKLDFNNPHAHDISLSGLGSDGSYFVGNEVDVPG</sequence>
<organism evidence="1 2">
    <name type="scientific">Undibacterium hunanense</name>
    <dbReference type="NCBI Taxonomy" id="2762292"/>
    <lineage>
        <taxon>Bacteria</taxon>
        <taxon>Pseudomonadati</taxon>
        <taxon>Pseudomonadota</taxon>
        <taxon>Betaproteobacteria</taxon>
        <taxon>Burkholderiales</taxon>
        <taxon>Oxalobacteraceae</taxon>
        <taxon>Undibacterium</taxon>
    </lineage>
</organism>
<evidence type="ECO:0000313" key="1">
    <source>
        <dbReference type="EMBL" id="MBC3920821.1"/>
    </source>
</evidence>
<name>A0ABR6ZY75_9BURK</name>
<protein>
    <submittedName>
        <fullName evidence="1">Uncharacterized protein</fullName>
    </submittedName>
</protein>
<dbReference type="Proteomes" id="UP000650424">
    <property type="component" value="Unassembled WGS sequence"/>
</dbReference>
<dbReference type="EMBL" id="JACOGF010000020">
    <property type="protein sequence ID" value="MBC3920821.1"/>
    <property type="molecule type" value="Genomic_DNA"/>
</dbReference>
<accession>A0ABR6ZY75</accession>
<proteinExistence type="predicted"/>
<gene>
    <name evidence="1" type="ORF">H8L32_25370</name>
</gene>